<name>A0A1G6HWW6_9FIRM</name>
<reference evidence="5" key="1">
    <citation type="submission" date="2016-10" db="EMBL/GenBank/DDBJ databases">
        <authorList>
            <person name="Varghese N."/>
            <person name="Submissions S."/>
        </authorList>
    </citation>
    <scope>NUCLEOTIDE SEQUENCE [LARGE SCALE GENOMIC DNA]</scope>
    <source>
        <strain evidence="5">DSM 11005</strain>
    </source>
</reference>
<keyword evidence="3" id="KW-0175">Coiled coil</keyword>
<dbReference type="PANTHER" id="PTHR35089">
    <property type="entry name" value="CHAPERONE PROTEIN SKP"/>
    <property type="match status" value="1"/>
</dbReference>
<dbReference type="PROSITE" id="PS51257">
    <property type="entry name" value="PROKAR_LIPOPROTEIN"/>
    <property type="match status" value="1"/>
</dbReference>
<dbReference type="SMART" id="SM00935">
    <property type="entry name" value="OmpH"/>
    <property type="match status" value="1"/>
</dbReference>
<dbReference type="Gene3D" id="3.30.910.20">
    <property type="entry name" value="Skp domain"/>
    <property type="match status" value="1"/>
</dbReference>
<keyword evidence="5" id="KW-1185">Reference proteome</keyword>
<dbReference type="InterPro" id="IPR005632">
    <property type="entry name" value="Chaperone_Skp"/>
</dbReference>
<dbReference type="RefSeq" id="WP_093729064.1">
    <property type="nucleotide sequence ID" value="NZ_FMYW01000001.1"/>
</dbReference>
<evidence type="ECO:0000256" key="1">
    <source>
        <dbReference type="ARBA" id="ARBA00009091"/>
    </source>
</evidence>
<proteinExistence type="inferred from homology"/>
<evidence type="ECO:0000313" key="4">
    <source>
        <dbReference type="EMBL" id="SDB98694.1"/>
    </source>
</evidence>
<evidence type="ECO:0000256" key="3">
    <source>
        <dbReference type="SAM" id="Coils"/>
    </source>
</evidence>
<feature type="coiled-coil region" evidence="3">
    <location>
        <begin position="76"/>
        <end position="112"/>
    </location>
</feature>
<dbReference type="AlphaFoldDB" id="A0A1G6HWW6"/>
<dbReference type="EMBL" id="FMYW01000001">
    <property type="protein sequence ID" value="SDB98694.1"/>
    <property type="molecule type" value="Genomic_DNA"/>
</dbReference>
<evidence type="ECO:0000313" key="5">
    <source>
        <dbReference type="Proteomes" id="UP000198943"/>
    </source>
</evidence>
<keyword evidence="2" id="KW-0732">Signal</keyword>
<gene>
    <name evidence="4" type="ORF">SAMN04487864_101302</name>
</gene>
<accession>A0A1G6HWW6</accession>
<dbReference type="GO" id="GO:0005829">
    <property type="term" value="C:cytosol"/>
    <property type="evidence" value="ECO:0007669"/>
    <property type="project" value="TreeGrafter"/>
</dbReference>
<dbReference type="PANTHER" id="PTHR35089:SF1">
    <property type="entry name" value="CHAPERONE PROTEIN SKP"/>
    <property type="match status" value="1"/>
</dbReference>
<sequence length="163" mass="17999">MMEKLRNPKNVKTISLIVAAIFVIGCFTLAMSAGGFGSAVASAASSESAIGVVNYQVLVSQSPRLEQIRSDMQKAIADTRKEFDNNSQNMNDEEKERYYKQLQERLANKEKDLMDPLLKDINDTIKKIADKKGLKVVVDKATVVYGGTDITDEVAKALQNPKK</sequence>
<dbReference type="GO" id="GO:0051082">
    <property type="term" value="F:unfolded protein binding"/>
    <property type="evidence" value="ECO:0007669"/>
    <property type="project" value="InterPro"/>
</dbReference>
<dbReference type="OrthoDB" id="1629169at2"/>
<dbReference type="Proteomes" id="UP000198943">
    <property type="component" value="Unassembled WGS sequence"/>
</dbReference>
<protein>
    <submittedName>
        <fullName evidence="4">Periplasmic chaperone for outer membrane proteins Skp</fullName>
    </submittedName>
</protein>
<organism evidence="4 5">
    <name type="scientific">Succiniclasticum ruminis</name>
    <dbReference type="NCBI Taxonomy" id="40841"/>
    <lineage>
        <taxon>Bacteria</taxon>
        <taxon>Bacillati</taxon>
        <taxon>Bacillota</taxon>
        <taxon>Negativicutes</taxon>
        <taxon>Acidaminococcales</taxon>
        <taxon>Acidaminococcaceae</taxon>
        <taxon>Succiniclasticum</taxon>
    </lineage>
</organism>
<dbReference type="Pfam" id="PF03938">
    <property type="entry name" value="OmpH"/>
    <property type="match status" value="1"/>
</dbReference>
<dbReference type="InterPro" id="IPR024930">
    <property type="entry name" value="Skp_dom_sf"/>
</dbReference>
<comment type="similarity">
    <text evidence="1">Belongs to the Skp family.</text>
</comment>
<dbReference type="SUPFAM" id="SSF111384">
    <property type="entry name" value="OmpH-like"/>
    <property type="match status" value="1"/>
</dbReference>
<dbReference type="GO" id="GO:0050821">
    <property type="term" value="P:protein stabilization"/>
    <property type="evidence" value="ECO:0007669"/>
    <property type="project" value="TreeGrafter"/>
</dbReference>
<evidence type="ECO:0000256" key="2">
    <source>
        <dbReference type="ARBA" id="ARBA00022729"/>
    </source>
</evidence>